<proteinExistence type="predicted"/>
<dbReference type="OrthoDB" id="10022113at2759"/>
<accession>A0A7M7JBI4</accession>
<dbReference type="InParanoid" id="A0A7M7JBI4"/>
<dbReference type="GeneID" id="111244517"/>
<name>A0A7M7JBI4_VARDE</name>
<keyword evidence="1" id="KW-0732">Signal</keyword>
<dbReference type="AlphaFoldDB" id="A0A7M7JBI4"/>
<protein>
    <submittedName>
        <fullName evidence="2">Uncharacterized protein</fullName>
    </submittedName>
</protein>
<feature type="chain" id="PRO_5029459493" evidence="1">
    <location>
        <begin position="27"/>
        <end position="212"/>
    </location>
</feature>
<dbReference type="Proteomes" id="UP000594260">
    <property type="component" value="Unplaced"/>
</dbReference>
<evidence type="ECO:0000256" key="1">
    <source>
        <dbReference type="SAM" id="SignalP"/>
    </source>
</evidence>
<feature type="signal peptide" evidence="1">
    <location>
        <begin position="1"/>
        <end position="26"/>
    </location>
</feature>
<evidence type="ECO:0000313" key="2">
    <source>
        <dbReference type="EnsemblMetazoa" id="XP_022647473"/>
    </source>
</evidence>
<dbReference type="RefSeq" id="XP_022647473.1">
    <property type="nucleotide sequence ID" value="XM_022791738.1"/>
</dbReference>
<dbReference type="KEGG" id="vde:111244517"/>
<organism evidence="2 3">
    <name type="scientific">Varroa destructor</name>
    <name type="common">Honeybee mite</name>
    <dbReference type="NCBI Taxonomy" id="109461"/>
    <lineage>
        <taxon>Eukaryota</taxon>
        <taxon>Metazoa</taxon>
        <taxon>Ecdysozoa</taxon>
        <taxon>Arthropoda</taxon>
        <taxon>Chelicerata</taxon>
        <taxon>Arachnida</taxon>
        <taxon>Acari</taxon>
        <taxon>Parasitiformes</taxon>
        <taxon>Mesostigmata</taxon>
        <taxon>Gamasina</taxon>
        <taxon>Dermanyssoidea</taxon>
        <taxon>Varroidae</taxon>
        <taxon>Varroa</taxon>
    </lineage>
</organism>
<keyword evidence="3" id="KW-1185">Reference proteome</keyword>
<dbReference type="EnsemblMetazoa" id="XM_022791738">
    <property type="protein sequence ID" value="XP_022647473"/>
    <property type="gene ID" value="LOC111244517"/>
</dbReference>
<reference evidence="2" key="1">
    <citation type="submission" date="2021-01" db="UniProtKB">
        <authorList>
            <consortium name="EnsemblMetazoa"/>
        </authorList>
    </citation>
    <scope>IDENTIFICATION</scope>
</reference>
<evidence type="ECO:0000313" key="3">
    <source>
        <dbReference type="Proteomes" id="UP000594260"/>
    </source>
</evidence>
<sequence length="212" mass="23333">MASSTSLIGTAQTVVLLTIAAHSVAAMYPPRGEATWINCTSRTGCNCQRSADCYDNGPGVCMRLMLGGHMCRYCPLGTSLLYHLPDIALPEGIPFSKVCQTMKICDKTRCFGDRIQCRNIMPSMSTRPESQCVCERGYKPERLALGVERCVDVDECAFLNRSGLFRGPSGFGNMLPPSHQGSQLHEYCPPNSRCENTEEEDKGVCRSYVRVS</sequence>